<dbReference type="GO" id="GO:0005737">
    <property type="term" value="C:cytoplasm"/>
    <property type="evidence" value="ECO:0007669"/>
    <property type="project" value="UniProtKB-ARBA"/>
</dbReference>
<dbReference type="AlphaFoldDB" id="A0A7Z0D0H9"/>
<dbReference type="Gene3D" id="1.10.3630.10">
    <property type="entry name" value="yeast vps74-n-term truncation variant domain like"/>
    <property type="match status" value="1"/>
</dbReference>
<evidence type="ECO:0008006" key="7">
    <source>
        <dbReference type="Google" id="ProtNLM"/>
    </source>
</evidence>
<dbReference type="InterPro" id="IPR008628">
    <property type="entry name" value="GPP34-like"/>
</dbReference>
<dbReference type="RefSeq" id="WP_179427298.1">
    <property type="nucleotide sequence ID" value="NZ_JACBZP010000001.1"/>
</dbReference>
<dbReference type="GO" id="GO:0012505">
    <property type="term" value="C:endomembrane system"/>
    <property type="evidence" value="ECO:0007669"/>
    <property type="project" value="UniProtKB-ARBA"/>
</dbReference>
<comment type="caution">
    <text evidence="5">The sequence shown here is derived from an EMBL/GenBank/DDBJ whole genome shotgun (WGS) entry which is preliminary data.</text>
</comment>
<dbReference type="Proteomes" id="UP000539111">
    <property type="component" value="Unassembled WGS sequence"/>
</dbReference>
<keyword evidence="6" id="KW-1185">Reference proteome</keyword>
<keyword evidence="4" id="KW-0472">Membrane</keyword>
<dbReference type="EMBL" id="JACBZP010000001">
    <property type="protein sequence ID" value="NYI67376.1"/>
    <property type="molecule type" value="Genomic_DNA"/>
</dbReference>
<organism evidence="5 6">
    <name type="scientific">Spelaeicoccus albus</name>
    <dbReference type="NCBI Taxonomy" id="1280376"/>
    <lineage>
        <taxon>Bacteria</taxon>
        <taxon>Bacillati</taxon>
        <taxon>Actinomycetota</taxon>
        <taxon>Actinomycetes</taxon>
        <taxon>Micrococcales</taxon>
        <taxon>Brevibacteriaceae</taxon>
        <taxon>Spelaeicoccus</taxon>
    </lineage>
</organism>
<protein>
    <recommendedName>
        <fullName evidence="7">Golgi phosphoprotein 3 GPP34</fullName>
    </recommendedName>
</protein>
<sequence>MKLSLVDELLLLSMRDGDGKRLIGGTELACGLAGATLADLVLDGLVTIEENKVVPAAEQADGPPTSGPHDDLYNRILEQTKPHKAAWWVEKLQSTKLVNERIESLVDRGLLKEEVVSFLGIFHRATYPENNPAPEAALRRRLDSVFAGASADEHLGVLVALMHATGLAGRLYPEVPKKRVEEIADAAPLGKAVKGTIDGMHAAIVAATTVATTAAVSAAT</sequence>
<name>A0A7Z0D0H9_9MICO</name>
<evidence type="ECO:0000256" key="3">
    <source>
        <dbReference type="ARBA" id="ARBA00023121"/>
    </source>
</evidence>
<reference evidence="5 6" key="1">
    <citation type="submission" date="2020-07" db="EMBL/GenBank/DDBJ databases">
        <title>Sequencing the genomes of 1000 actinobacteria strains.</title>
        <authorList>
            <person name="Klenk H.-P."/>
        </authorList>
    </citation>
    <scope>NUCLEOTIDE SEQUENCE [LARGE SCALE GENOMIC DNA]</scope>
    <source>
        <strain evidence="5 6">DSM 26341</strain>
    </source>
</reference>
<keyword evidence="3" id="KW-0446">Lipid-binding</keyword>
<dbReference type="GO" id="GO:0070273">
    <property type="term" value="F:phosphatidylinositol-4-phosphate binding"/>
    <property type="evidence" value="ECO:0007669"/>
    <property type="project" value="InterPro"/>
</dbReference>
<comment type="subcellular location">
    <subcellularLocation>
        <location evidence="1">Golgi apparatus membrane</location>
        <topology evidence="1">Peripheral membrane protein</topology>
        <orientation evidence="1">Cytoplasmic side</orientation>
    </subcellularLocation>
</comment>
<dbReference type="InterPro" id="IPR038261">
    <property type="entry name" value="GPP34-like_sf"/>
</dbReference>
<evidence type="ECO:0000256" key="4">
    <source>
        <dbReference type="ARBA" id="ARBA00023136"/>
    </source>
</evidence>
<keyword evidence="2" id="KW-0333">Golgi apparatus</keyword>
<evidence type="ECO:0000313" key="5">
    <source>
        <dbReference type="EMBL" id="NYI67376.1"/>
    </source>
</evidence>
<proteinExistence type="predicted"/>
<gene>
    <name evidence="5" type="ORF">BJY26_001682</name>
</gene>
<accession>A0A7Z0D0H9</accession>
<evidence type="ECO:0000313" key="6">
    <source>
        <dbReference type="Proteomes" id="UP000539111"/>
    </source>
</evidence>
<dbReference type="Pfam" id="PF05719">
    <property type="entry name" value="GPP34"/>
    <property type="match status" value="1"/>
</dbReference>
<evidence type="ECO:0000256" key="1">
    <source>
        <dbReference type="ARBA" id="ARBA00004255"/>
    </source>
</evidence>
<evidence type="ECO:0000256" key="2">
    <source>
        <dbReference type="ARBA" id="ARBA00023034"/>
    </source>
</evidence>